<dbReference type="PROSITE" id="PS50097">
    <property type="entry name" value="BTB"/>
    <property type="match status" value="1"/>
</dbReference>
<dbReference type="SMART" id="SM00225">
    <property type="entry name" value="BTB"/>
    <property type="match status" value="1"/>
</dbReference>
<name>A0ABD2WTU4_9HYME</name>
<dbReference type="PANTHER" id="PTHR23110">
    <property type="entry name" value="BTB DOMAIN TRANSCRIPTION FACTOR"/>
    <property type="match status" value="1"/>
</dbReference>
<feature type="region of interest" description="Disordered" evidence="7">
    <location>
        <begin position="193"/>
        <end position="285"/>
    </location>
</feature>
<dbReference type="GO" id="GO:0003680">
    <property type="term" value="F:minor groove of adenine-thymine-rich DNA binding"/>
    <property type="evidence" value="ECO:0007669"/>
    <property type="project" value="UniProtKB-ARBA"/>
</dbReference>
<evidence type="ECO:0000256" key="3">
    <source>
        <dbReference type="ARBA" id="ARBA00023125"/>
    </source>
</evidence>
<dbReference type="SUPFAM" id="SSF54695">
    <property type="entry name" value="POZ domain"/>
    <property type="match status" value="1"/>
</dbReference>
<dbReference type="GO" id="GO:0046660">
    <property type="term" value="P:female sex differentiation"/>
    <property type="evidence" value="ECO:0007669"/>
    <property type="project" value="UniProtKB-ARBA"/>
</dbReference>
<evidence type="ECO:0000256" key="6">
    <source>
        <dbReference type="ARBA" id="ARBA00058541"/>
    </source>
</evidence>
<comment type="function">
    <text evidence="6">Probably acts as a transcriptional regulator. Required for the specification of the tarsal segment. Also involved in antenna development.</text>
</comment>
<dbReference type="Gene3D" id="3.30.710.10">
    <property type="entry name" value="Potassium Channel Kv1.1, Chain A"/>
    <property type="match status" value="1"/>
</dbReference>
<keyword evidence="3" id="KW-0238">DNA-binding</keyword>
<dbReference type="InterPro" id="IPR011333">
    <property type="entry name" value="SKP1/BTB/POZ_sf"/>
</dbReference>
<accession>A0ABD2WTU4</accession>
<comment type="subcellular location">
    <subcellularLocation>
        <location evidence="1">Nucleus</location>
    </subcellularLocation>
</comment>
<dbReference type="GO" id="GO:0051252">
    <property type="term" value="P:regulation of RNA metabolic process"/>
    <property type="evidence" value="ECO:0007669"/>
    <property type="project" value="UniProtKB-ARBA"/>
</dbReference>
<feature type="domain" description="BTB" evidence="8">
    <location>
        <begin position="99"/>
        <end position="164"/>
    </location>
</feature>
<evidence type="ECO:0000256" key="5">
    <source>
        <dbReference type="ARBA" id="ARBA00023242"/>
    </source>
</evidence>
<proteinExistence type="predicted"/>
<evidence type="ECO:0000313" key="10">
    <source>
        <dbReference type="Proteomes" id="UP001627154"/>
    </source>
</evidence>
<feature type="compositionally biased region" description="Polar residues" evidence="7">
    <location>
        <begin position="37"/>
        <end position="46"/>
    </location>
</feature>
<evidence type="ECO:0000313" key="9">
    <source>
        <dbReference type="EMBL" id="KAL3395891.1"/>
    </source>
</evidence>
<dbReference type="InterPro" id="IPR000210">
    <property type="entry name" value="BTB/POZ_dom"/>
</dbReference>
<dbReference type="Pfam" id="PF00651">
    <property type="entry name" value="BTB"/>
    <property type="match status" value="1"/>
</dbReference>
<organism evidence="9 10">
    <name type="scientific">Trichogramma kaykai</name>
    <dbReference type="NCBI Taxonomy" id="54128"/>
    <lineage>
        <taxon>Eukaryota</taxon>
        <taxon>Metazoa</taxon>
        <taxon>Ecdysozoa</taxon>
        <taxon>Arthropoda</taxon>
        <taxon>Hexapoda</taxon>
        <taxon>Insecta</taxon>
        <taxon>Pterygota</taxon>
        <taxon>Neoptera</taxon>
        <taxon>Endopterygota</taxon>
        <taxon>Hymenoptera</taxon>
        <taxon>Apocrita</taxon>
        <taxon>Proctotrupomorpha</taxon>
        <taxon>Chalcidoidea</taxon>
        <taxon>Trichogrammatidae</taxon>
        <taxon>Trichogramma</taxon>
    </lineage>
</organism>
<feature type="compositionally biased region" description="Basic and acidic residues" evidence="7">
    <location>
        <begin position="206"/>
        <end position="216"/>
    </location>
</feature>
<dbReference type="Proteomes" id="UP001627154">
    <property type="component" value="Unassembled WGS sequence"/>
</dbReference>
<evidence type="ECO:0000256" key="1">
    <source>
        <dbReference type="ARBA" id="ARBA00004123"/>
    </source>
</evidence>
<sequence length="455" mass="49134">MCVEDRGGGDDRESGGPIEGLHSSSKGRKLATAKAAITTSSPTSSNHQERPEEAEEERMTATEQLSGAGSPQQFCLRWNNYQTNLTNVFDQLLQSESFVDVTLACDGNSVKAHKMVLSACSPYFQTLFCDNPCQHPIVIMKDIKWPELKAAVEFMYKGEINVSQEQIGPLLKVAETLKIRGLADVGSEHELAKSAEDQLSVASVRAAREQQRDRGSSDQQQRKKRRHMNSLERSPSNGSPELRAASEERDSASTGGQESLHGGLGGPGSASTPRSLGSPGVPSISVTPQINLHELSGSLALSLQSGSSTPHGMSSSTSAQSQAAAASLLVGHHVASGVAAAAAGHVTPASTPVNHLNAHVVAQQLSAAQQQHRQQEQQQQQQQQHHRGQQQQQPTSQEPHHHQSLVHHHHHQQPQQHHPSIGDDLEIKPGIAEMIREEERVSDARFMLPLSLLAV</sequence>
<feature type="compositionally biased region" description="Basic and acidic residues" evidence="7">
    <location>
        <begin position="1"/>
        <end position="14"/>
    </location>
</feature>
<dbReference type="GO" id="GO:0007478">
    <property type="term" value="P:leg disc morphogenesis"/>
    <property type="evidence" value="ECO:0007669"/>
    <property type="project" value="UniProtKB-ARBA"/>
</dbReference>
<keyword evidence="4" id="KW-0804">Transcription</keyword>
<reference evidence="9 10" key="1">
    <citation type="journal article" date="2024" name="bioRxiv">
        <title>A reference genome for Trichogramma kaykai: A tiny desert-dwelling parasitoid wasp with competing sex-ratio distorters.</title>
        <authorList>
            <person name="Culotta J."/>
            <person name="Lindsey A.R."/>
        </authorList>
    </citation>
    <scope>NUCLEOTIDE SEQUENCE [LARGE SCALE GENOMIC DNA]</scope>
    <source>
        <strain evidence="9 10">KSX58</strain>
    </source>
</reference>
<dbReference type="FunFam" id="3.30.710.10:FF:000120">
    <property type="entry name" value="Bric a brac 2, isoform B"/>
    <property type="match status" value="1"/>
</dbReference>
<evidence type="ECO:0000256" key="4">
    <source>
        <dbReference type="ARBA" id="ARBA00023163"/>
    </source>
</evidence>
<evidence type="ECO:0000256" key="7">
    <source>
        <dbReference type="SAM" id="MobiDB-lite"/>
    </source>
</evidence>
<dbReference type="GO" id="GO:0005634">
    <property type="term" value="C:nucleus"/>
    <property type="evidence" value="ECO:0007669"/>
    <property type="project" value="UniProtKB-SubCell"/>
</dbReference>
<feature type="region of interest" description="Disordered" evidence="7">
    <location>
        <begin position="1"/>
        <end position="68"/>
    </location>
</feature>
<keyword evidence="5" id="KW-0539">Nucleus</keyword>
<keyword evidence="2" id="KW-0805">Transcription regulation</keyword>
<dbReference type="CDD" id="cd18315">
    <property type="entry name" value="BTB_POZ_BAB-like"/>
    <property type="match status" value="1"/>
</dbReference>
<comment type="caution">
    <text evidence="9">The sequence shown here is derived from an EMBL/GenBank/DDBJ whole genome shotgun (WGS) entry which is preliminary data.</text>
</comment>
<feature type="region of interest" description="Disordered" evidence="7">
    <location>
        <begin position="365"/>
        <end position="424"/>
    </location>
</feature>
<evidence type="ECO:0000256" key="2">
    <source>
        <dbReference type="ARBA" id="ARBA00023015"/>
    </source>
</evidence>
<dbReference type="PANTHER" id="PTHR23110:SF109">
    <property type="entry name" value="FI07618P-RELATED"/>
    <property type="match status" value="1"/>
</dbReference>
<dbReference type="InterPro" id="IPR051095">
    <property type="entry name" value="Dros_DevTransReg"/>
</dbReference>
<feature type="compositionally biased region" description="Low complexity" evidence="7">
    <location>
        <begin position="365"/>
        <end position="397"/>
    </location>
</feature>
<keyword evidence="10" id="KW-1185">Reference proteome</keyword>
<gene>
    <name evidence="9" type="ORF">TKK_010053</name>
</gene>
<dbReference type="AlphaFoldDB" id="A0ABD2WTU4"/>
<dbReference type="GO" id="GO:0007455">
    <property type="term" value="P:eye-antennal disc morphogenesis"/>
    <property type="evidence" value="ECO:0007669"/>
    <property type="project" value="UniProtKB-ARBA"/>
</dbReference>
<protein>
    <recommendedName>
        <fullName evidence="8">BTB domain-containing protein</fullName>
    </recommendedName>
</protein>
<evidence type="ECO:0000259" key="8">
    <source>
        <dbReference type="PROSITE" id="PS50097"/>
    </source>
</evidence>
<dbReference type="GO" id="GO:0010468">
    <property type="term" value="P:regulation of gene expression"/>
    <property type="evidence" value="ECO:0007669"/>
    <property type="project" value="UniProtKB-ARBA"/>
</dbReference>
<dbReference type="EMBL" id="JBJJXI010000076">
    <property type="protein sequence ID" value="KAL3395891.1"/>
    <property type="molecule type" value="Genomic_DNA"/>
</dbReference>
<feature type="compositionally biased region" description="Basic residues" evidence="7">
    <location>
        <begin position="402"/>
        <end position="412"/>
    </location>
</feature>